<sequence length="678" mass="75580">MSATYARWPALAYLDFLKIVQPILTTGFSLAILVAVPALAISAPASLAQASSSQAAETLNQTDSPLSSARPPSLIERITAGKRAEEQWRQAVEEDPQNAEAYRNLANALAALNRDRDAEAIYQRAIQLDMKDEAAYLAFGEFLQTRFRLYDAAVLYQQMVKALPESAIAHEQLADSLMRIAPEDWPNLDTEIEVTYRRAVLLNPNQTSSYYGLSAYLARQGRFAEAMSTLREIIRLDPDNEQIYDALAALPTRNGDLAAAATIYQEGLAAQPNNSELYVNFVSWLLSHDRNAEVEAVYQKALKQMPGNRTLHREFAEYLAETGQLERAIALYQKTIDQNIADGYITYVRLGDILFSQGRNAAAKAAYEQAVLLSPDAYGKLGRFLESTEGIDAAIALYRQAIEQPRVKDKGAFYNQIGRLLQAAGQTDQAIATYRQALSLPNGQNIHNSAEPLAKLLLDQQRYAEALALYERFQFSFSSDEETLENWQAALRGLGRTAEADTLLQDVQAQRAAASEATYRRAITLSPESGYFYDLLGDSLTQQDKSAEAEVAYQEALRLNFGVFRTRIKLGKALFEQGKLAQAESIYQQALDLFPTKDRQYFAYDQGQLYKYLGELYEATNRPVLALEFYRISLEIDPLQGLVEDKVAELLAKASDNGATNRASTEAEAKETMIKDRE</sequence>
<dbReference type="AlphaFoldDB" id="A0A2W4UR64"/>
<dbReference type="Gene3D" id="1.25.40.10">
    <property type="entry name" value="Tetratricopeptide repeat domain"/>
    <property type="match status" value="6"/>
</dbReference>
<feature type="compositionally biased region" description="Basic and acidic residues" evidence="2">
    <location>
        <begin position="665"/>
        <end position="678"/>
    </location>
</feature>
<dbReference type="SUPFAM" id="SSF48452">
    <property type="entry name" value="TPR-like"/>
    <property type="match status" value="3"/>
</dbReference>
<dbReference type="PANTHER" id="PTHR44366">
    <property type="entry name" value="UDP-N-ACETYLGLUCOSAMINE--PEPTIDE N-ACETYLGLUCOSAMINYLTRANSFERASE 110 KDA SUBUNIT"/>
    <property type="match status" value="1"/>
</dbReference>
<dbReference type="Proteomes" id="UP000249354">
    <property type="component" value="Unassembled WGS sequence"/>
</dbReference>
<feature type="repeat" description="TPR" evidence="1">
    <location>
        <begin position="344"/>
        <end position="377"/>
    </location>
</feature>
<dbReference type="Pfam" id="PF13429">
    <property type="entry name" value="TPR_15"/>
    <property type="match status" value="1"/>
</dbReference>
<dbReference type="GO" id="GO:0097363">
    <property type="term" value="F:protein O-acetylglucosaminyltransferase activity"/>
    <property type="evidence" value="ECO:0007669"/>
    <property type="project" value="TreeGrafter"/>
</dbReference>
<dbReference type="Pfam" id="PF07721">
    <property type="entry name" value="TPR_4"/>
    <property type="match status" value="1"/>
</dbReference>
<dbReference type="SMART" id="SM00386">
    <property type="entry name" value="HAT"/>
    <property type="match status" value="6"/>
</dbReference>
<organism evidence="3 4">
    <name type="scientific">Leptolyngbya foveolarum</name>
    <dbReference type="NCBI Taxonomy" id="47253"/>
    <lineage>
        <taxon>Bacteria</taxon>
        <taxon>Bacillati</taxon>
        <taxon>Cyanobacteriota</taxon>
        <taxon>Cyanophyceae</taxon>
        <taxon>Leptolyngbyales</taxon>
        <taxon>Leptolyngbyaceae</taxon>
        <taxon>Leptolyngbya group</taxon>
        <taxon>Leptolyngbya</taxon>
    </lineage>
</organism>
<comment type="caution">
    <text evidence="3">The sequence shown here is derived from an EMBL/GenBank/DDBJ whole genome shotgun (WGS) entry which is preliminary data.</text>
</comment>
<dbReference type="InterPro" id="IPR019734">
    <property type="entry name" value="TPR_rpt"/>
</dbReference>
<evidence type="ECO:0000256" key="2">
    <source>
        <dbReference type="SAM" id="MobiDB-lite"/>
    </source>
</evidence>
<evidence type="ECO:0000256" key="1">
    <source>
        <dbReference type="PROSITE-ProRule" id="PRU00339"/>
    </source>
</evidence>
<gene>
    <name evidence="3" type="ORF">DCF25_08335</name>
</gene>
<evidence type="ECO:0000313" key="4">
    <source>
        <dbReference type="Proteomes" id="UP000249354"/>
    </source>
</evidence>
<dbReference type="GO" id="GO:0042802">
    <property type="term" value="F:identical protein binding"/>
    <property type="evidence" value="ECO:0007669"/>
    <property type="project" value="InterPro"/>
</dbReference>
<feature type="repeat" description="TPR" evidence="1">
    <location>
        <begin position="564"/>
        <end position="597"/>
    </location>
</feature>
<reference evidence="3 4" key="2">
    <citation type="submission" date="2018-06" db="EMBL/GenBank/DDBJ databases">
        <title>Metagenomic assembly of (sub)arctic Cyanobacteria and their associated microbiome from non-axenic cultures.</title>
        <authorList>
            <person name="Baurain D."/>
        </authorList>
    </citation>
    <scope>NUCLEOTIDE SEQUENCE [LARGE SCALE GENOMIC DNA]</scope>
    <source>
        <strain evidence="3">ULC129bin1</strain>
    </source>
</reference>
<proteinExistence type="predicted"/>
<dbReference type="InterPro" id="IPR003107">
    <property type="entry name" value="HAT"/>
</dbReference>
<keyword evidence="1" id="KW-0802">TPR repeat</keyword>
<evidence type="ECO:0000313" key="3">
    <source>
        <dbReference type="EMBL" id="PZO19529.1"/>
    </source>
</evidence>
<dbReference type="InterPro" id="IPR037919">
    <property type="entry name" value="OGT"/>
</dbReference>
<dbReference type="SMART" id="SM00028">
    <property type="entry name" value="TPR"/>
    <property type="match status" value="9"/>
</dbReference>
<dbReference type="InterPro" id="IPR011717">
    <property type="entry name" value="TPR-4"/>
</dbReference>
<dbReference type="EMBL" id="QBMC01000042">
    <property type="protein sequence ID" value="PZO19529.1"/>
    <property type="molecule type" value="Genomic_DNA"/>
</dbReference>
<dbReference type="Pfam" id="PF13424">
    <property type="entry name" value="TPR_12"/>
    <property type="match status" value="1"/>
</dbReference>
<dbReference type="PROSITE" id="PS50005">
    <property type="entry name" value="TPR"/>
    <property type="match status" value="6"/>
</dbReference>
<feature type="repeat" description="TPR" evidence="1">
    <location>
        <begin position="207"/>
        <end position="240"/>
    </location>
</feature>
<feature type="region of interest" description="Disordered" evidence="2">
    <location>
        <begin position="656"/>
        <end position="678"/>
    </location>
</feature>
<feature type="repeat" description="TPR" evidence="1">
    <location>
        <begin position="411"/>
        <end position="444"/>
    </location>
</feature>
<name>A0A2W4UR64_9CYAN</name>
<dbReference type="Pfam" id="PF13181">
    <property type="entry name" value="TPR_8"/>
    <property type="match status" value="1"/>
</dbReference>
<feature type="repeat" description="TPR" evidence="1">
    <location>
        <begin position="607"/>
        <end position="640"/>
    </location>
</feature>
<dbReference type="Pfam" id="PF13432">
    <property type="entry name" value="TPR_16"/>
    <property type="match status" value="2"/>
</dbReference>
<reference evidence="4" key="1">
    <citation type="submission" date="2018-04" db="EMBL/GenBank/DDBJ databases">
        <authorList>
            <person name="Cornet L."/>
        </authorList>
    </citation>
    <scope>NUCLEOTIDE SEQUENCE [LARGE SCALE GENOMIC DNA]</scope>
</reference>
<dbReference type="GO" id="GO:0006493">
    <property type="term" value="P:protein O-linked glycosylation"/>
    <property type="evidence" value="ECO:0007669"/>
    <property type="project" value="InterPro"/>
</dbReference>
<accession>A0A2W4UR64</accession>
<dbReference type="GO" id="GO:0006396">
    <property type="term" value="P:RNA processing"/>
    <property type="evidence" value="ECO:0007669"/>
    <property type="project" value="InterPro"/>
</dbReference>
<dbReference type="PANTHER" id="PTHR44366:SF1">
    <property type="entry name" value="UDP-N-ACETYLGLUCOSAMINE--PEPTIDE N-ACETYLGLUCOSAMINYLTRANSFERASE 110 KDA SUBUNIT"/>
    <property type="match status" value="1"/>
</dbReference>
<dbReference type="InterPro" id="IPR011990">
    <property type="entry name" value="TPR-like_helical_dom_sf"/>
</dbReference>
<feature type="repeat" description="TPR" evidence="1">
    <location>
        <begin position="99"/>
        <end position="132"/>
    </location>
</feature>
<protein>
    <submittedName>
        <fullName evidence="3">Uncharacterized protein</fullName>
    </submittedName>
</protein>